<keyword evidence="1" id="KW-0732">Signal</keyword>
<proteinExistence type="predicted"/>
<keyword evidence="3" id="KW-1185">Reference proteome</keyword>
<gene>
    <name evidence="2" type="ORF">ACFONL_16280</name>
</gene>
<comment type="caution">
    <text evidence="2">The sequence shown here is derived from an EMBL/GenBank/DDBJ whole genome shotgun (WGS) entry which is preliminary data.</text>
</comment>
<sequence length="146" mass="15573">MRRRLTRFAGAGLALPIALALPIQQAPACTSSLPKSADGRFVYGRTLEFSLPLDSEMLVTPRNFPHAGIGPDGQAGGGVSGTEITEWTSAIDLRARRSYIRTYENSQTQILDLATAPLDGKIIKTFPLTRPASSAHGRLSQAPAAI</sequence>
<evidence type="ECO:0000256" key="1">
    <source>
        <dbReference type="SAM" id="SignalP"/>
    </source>
</evidence>
<dbReference type="PANTHER" id="PTHR35527">
    <property type="entry name" value="CHOLOYLGLYCINE HYDROLASE"/>
    <property type="match status" value="1"/>
</dbReference>
<dbReference type="Gene3D" id="3.60.60.10">
    <property type="entry name" value="Penicillin V Acylase, Chain A"/>
    <property type="match status" value="1"/>
</dbReference>
<accession>A0ABV7UK55</accession>
<feature type="signal peptide" evidence="1">
    <location>
        <begin position="1"/>
        <end position="28"/>
    </location>
</feature>
<dbReference type="Proteomes" id="UP001595704">
    <property type="component" value="Unassembled WGS sequence"/>
</dbReference>
<dbReference type="InterPro" id="IPR052193">
    <property type="entry name" value="Peptidase_C59"/>
</dbReference>
<evidence type="ECO:0000313" key="3">
    <source>
        <dbReference type="Proteomes" id="UP001595704"/>
    </source>
</evidence>
<name>A0ABV7UK55_9HYPH</name>
<dbReference type="PANTHER" id="PTHR35527:SF2">
    <property type="entry name" value="HYDROLASE"/>
    <property type="match status" value="1"/>
</dbReference>
<evidence type="ECO:0000313" key="2">
    <source>
        <dbReference type="EMBL" id="MFC3638898.1"/>
    </source>
</evidence>
<reference evidence="3" key="1">
    <citation type="journal article" date="2019" name="Int. J. Syst. Evol. Microbiol.">
        <title>The Global Catalogue of Microorganisms (GCM) 10K type strain sequencing project: providing services to taxonomists for standard genome sequencing and annotation.</title>
        <authorList>
            <consortium name="The Broad Institute Genomics Platform"/>
            <consortium name="The Broad Institute Genome Sequencing Center for Infectious Disease"/>
            <person name="Wu L."/>
            <person name="Ma J."/>
        </authorList>
    </citation>
    <scope>NUCLEOTIDE SEQUENCE [LARGE SCALE GENOMIC DNA]</scope>
    <source>
        <strain evidence="3">KCTC 42282</strain>
    </source>
</reference>
<organism evidence="2 3">
    <name type="scientific">Camelimonas fluminis</name>
    <dbReference type="NCBI Taxonomy" id="1576911"/>
    <lineage>
        <taxon>Bacteria</taxon>
        <taxon>Pseudomonadati</taxon>
        <taxon>Pseudomonadota</taxon>
        <taxon>Alphaproteobacteria</taxon>
        <taxon>Hyphomicrobiales</taxon>
        <taxon>Chelatococcaceae</taxon>
        <taxon>Camelimonas</taxon>
    </lineage>
</organism>
<feature type="chain" id="PRO_5045297763" evidence="1">
    <location>
        <begin position="29"/>
        <end position="146"/>
    </location>
</feature>
<protein>
    <submittedName>
        <fullName evidence="2">Uncharacterized protein</fullName>
    </submittedName>
</protein>
<dbReference type="EMBL" id="JBHRYC010000082">
    <property type="protein sequence ID" value="MFC3638898.1"/>
    <property type="molecule type" value="Genomic_DNA"/>
</dbReference>